<proteinExistence type="inferred from homology"/>
<protein>
    <submittedName>
        <fullName evidence="2">Uncharacterized protein</fullName>
    </submittedName>
</protein>
<sequence length="170" mass="18009">MISFLTRTAVAPPPLCPHTISLGGAPSSSVVVVVVVYKFSEQPPLLSSIDLNPFSTMAPSSTACLLAALFLLGFCLVDSRSVYDHHHHRSAVAGGRWLVQAAAPAVTIGDLFGLHSTGVPKSWKRKMCNKMCGVCCSRCNCVPPGTSAETRSTCPCYATMTTPRGKLKCP</sequence>
<evidence type="ECO:0000313" key="2">
    <source>
        <dbReference type="EMBL" id="RRT84191.1"/>
    </source>
</evidence>
<accession>A0A427B6T8</accession>
<dbReference type="Pfam" id="PF02704">
    <property type="entry name" value="GASA"/>
    <property type="match status" value="1"/>
</dbReference>
<dbReference type="PANTHER" id="PTHR23201:SF80">
    <property type="entry name" value="OS06G0729400 PROTEIN"/>
    <property type="match status" value="1"/>
</dbReference>
<dbReference type="InterPro" id="IPR003854">
    <property type="entry name" value="GASA"/>
</dbReference>
<dbReference type="AlphaFoldDB" id="A0A427B6T8"/>
<dbReference type="Proteomes" id="UP000287651">
    <property type="component" value="Unassembled WGS sequence"/>
</dbReference>
<reference evidence="2 3" key="1">
    <citation type="journal article" date="2014" name="Agronomy (Basel)">
        <title>A Draft Genome Sequence for Ensete ventricosum, the Drought-Tolerant Tree Against Hunger.</title>
        <authorList>
            <person name="Harrison J."/>
            <person name="Moore K.A."/>
            <person name="Paszkiewicz K."/>
            <person name="Jones T."/>
            <person name="Grant M."/>
            <person name="Ambacheew D."/>
            <person name="Muzemil S."/>
            <person name="Studholme D.J."/>
        </authorList>
    </citation>
    <scope>NUCLEOTIDE SEQUENCE [LARGE SCALE GENOMIC DNA]</scope>
</reference>
<organism evidence="2 3">
    <name type="scientific">Ensete ventricosum</name>
    <name type="common">Abyssinian banana</name>
    <name type="synonym">Musa ensete</name>
    <dbReference type="NCBI Taxonomy" id="4639"/>
    <lineage>
        <taxon>Eukaryota</taxon>
        <taxon>Viridiplantae</taxon>
        <taxon>Streptophyta</taxon>
        <taxon>Embryophyta</taxon>
        <taxon>Tracheophyta</taxon>
        <taxon>Spermatophyta</taxon>
        <taxon>Magnoliopsida</taxon>
        <taxon>Liliopsida</taxon>
        <taxon>Zingiberales</taxon>
        <taxon>Musaceae</taxon>
        <taxon>Ensete</taxon>
    </lineage>
</organism>
<comment type="similarity">
    <text evidence="1">Belongs to the GASA family.</text>
</comment>
<comment type="caution">
    <text evidence="2">The sequence shown here is derived from an EMBL/GenBank/DDBJ whole genome shotgun (WGS) entry which is preliminary data.</text>
</comment>
<name>A0A427B6T8_ENSVE</name>
<dbReference type="PANTHER" id="PTHR23201">
    <property type="entry name" value="EXTENSIN, PROLINE-RICH PROTEIN"/>
    <property type="match status" value="1"/>
</dbReference>
<gene>
    <name evidence="2" type="ORF">B296_00003930</name>
</gene>
<evidence type="ECO:0000256" key="1">
    <source>
        <dbReference type="ARBA" id="ARBA00010582"/>
    </source>
</evidence>
<dbReference type="EMBL" id="AMZH03000350">
    <property type="protein sequence ID" value="RRT84191.1"/>
    <property type="molecule type" value="Genomic_DNA"/>
</dbReference>
<evidence type="ECO:0000313" key="3">
    <source>
        <dbReference type="Proteomes" id="UP000287651"/>
    </source>
</evidence>